<proteinExistence type="predicted"/>
<comment type="caution">
    <text evidence="1">The sequence shown here is derived from an EMBL/GenBank/DDBJ whole genome shotgun (WGS) entry which is preliminary data.</text>
</comment>
<reference evidence="1" key="1">
    <citation type="journal article" date="2014" name="Front. Microbiol.">
        <title>High frequency of phylogenetically diverse reductive dehalogenase-homologous genes in deep subseafloor sedimentary metagenomes.</title>
        <authorList>
            <person name="Kawai M."/>
            <person name="Futagami T."/>
            <person name="Toyoda A."/>
            <person name="Takaki Y."/>
            <person name="Nishi S."/>
            <person name="Hori S."/>
            <person name="Arai W."/>
            <person name="Tsubouchi T."/>
            <person name="Morono Y."/>
            <person name="Uchiyama I."/>
            <person name="Ito T."/>
            <person name="Fujiyama A."/>
            <person name="Inagaki F."/>
            <person name="Takami H."/>
        </authorList>
    </citation>
    <scope>NUCLEOTIDE SEQUENCE</scope>
    <source>
        <strain evidence="1">Expedition CK06-06</strain>
    </source>
</reference>
<dbReference type="EMBL" id="BART01006867">
    <property type="protein sequence ID" value="GAG70919.1"/>
    <property type="molecule type" value="Genomic_DNA"/>
</dbReference>
<sequence>MIGLKLKEEESFHGEIIETPEEFIEDLCERVNIAYSTMMEEEDKMNQLAFITTFLIAFKGRLNRVSEKN</sequence>
<dbReference type="AlphaFoldDB" id="X0ZND3"/>
<evidence type="ECO:0000313" key="1">
    <source>
        <dbReference type="EMBL" id="GAG70919.1"/>
    </source>
</evidence>
<accession>X0ZND3</accession>
<name>X0ZND3_9ZZZZ</name>
<protein>
    <submittedName>
        <fullName evidence="1">Uncharacterized protein</fullName>
    </submittedName>
</protein>
<organism evidence="1">
    <name type="scientific">marine sediment metagenome</name>
    <dbReference type="NCBI Taxonomy" id="412755"/>
    <lineage>
        <taxon>unclassified sequences</taxon>
        <taxon>metagenomes</taxon>
        <taxon>ecological metagenomes</taxon>
    </lineage>
</organism>
<gene>
    <name evidence="1" type="ORF">S01H4_15669</name>
</gene>